<evidence type="ECO:0000313" key="1">
    <source>
        <dbReference type="EMBL" id="GAA0752570.1"/>
    </source>
</evidence>
<dbReference type="Proteomes" id="UP001500279">
    <property type="component" value="Unassembled WGS sequence"/>
</dbReference>
<reference evidence="1 2" key="1">
    <citation type="journal article" date="2019" name="Int. J. Syst. Evol. Microbiol.">
        <title>The Global Catalogue of Microorganisms (GCM) 10K type strain sequencing project: providing services to taxonomists for standard genome sequencing and annotation.</title>
        <authorList>
            <consortium name="The Broad Institute Genomics Platform"/>
            <consortium name="The Broad Institute Genome Sequencing Center for Infectious Disease"/>
            <person name="Wu L."/>
            <person name="Ma J."/>
        </authorList>
    </citation>
    <scope>NUCLEOTIDE SEQUENCE [LARGE SCALE GENOMIC DNA]</scope>
    <source>
        <strain evidence="1 2">JCM 15503</strain>
    </source>
</reference>
<dbReference type="EMBL" id="BAAAEW010000014">
    <property type="protein sequence ID" value="GAA0752570.1"/>
    <property type="molecule type" value="Genomic_DNA"/>
</dbReference>
<organism evidence="1 2">
    <name type="scientific">Ideonella azotifigens</name>
    <dbReference type="NCBI Taxonomy" id="513160"/>
    <lineage>
        <taxon>Bacteria</taxon>
        <taxon>Pseudomonadati</taxon>
        <taxon>Pseudomonadota</taxon>
        <taxon>Betaproteobacteria</taxon>
        <taxon>Burkholderiales</taxon>
        <taxon>Sphaerotilaceae</taxon>
        <taxon>Ideonella</taxon>
    </lineage>
</organism>
<evidence type="ECO:0000313" key="2">
    <source>
        <dbReference type="Proteomes" id="UP001500279"/>
    </source>
</evidence>
<gene>
    <name evidence="1" type="ORF">GCM10009107_26550</name>
</gene>
<name>A0ABN1K1Z5_9BURK</name>
<comment type="caution">
    <text evidence="1">The sequence shown here is derived from an EMBL/GenBank/DDBJ whole genome shotgun (WGS) entry which is preliminary data.</text>
</comment>
<accession>A0ABN1K1Z5</accession>
<dbReference type="RefSeq" id="WP_231011572.1">
    <property type="nucleotide sequence ID" value="NZ_BAAAEW010000014.1"/>
</dbReference>
<keyword evidence="2" id="KW-1185">Reference proteome</keyword>
<sequence length="438" mass="46008">MSSTRVSRPLAISVIGVALAALVLLAWRAWAPAAPQVQVAGHAASASESSAAAPQALSASAEAAPASQPASEAEAGNAMAANCGIGPLPDVNGRRPSNARLQQAAQDAALLAQRELVNRLRNSPDEVARAVGLMLAASDFTLPPPDLDACLSGSPANRNSAPDPAAEAACMAEGEKRQREVDQQRRTAAVDLEALIDQAQMTQSPAVYALALQACSGGKAATGRCAGLSNAHWAELDPDNAAPWLALAQDLANDPAAQDQAMLRAAQASRHDGDLSWVSQQVMQALPPTVQGQVRLQVEVAAMGVSTTHVYGGYQALGRWCSAEVMADPARRDTCGHFGELLSQHGRSMLDLGMGMRLGERTGQSPERLQALAARRQTYTDALSRIATQEWPTVSGQNTASQDRQCAAALRMSAYLSEVARDGELATISRFLKQEARR</sequence>
<protein>
    <submittedName>
        <fullName evidence="1">Uncharacterized protein</fullName>
    </submittedName>
</protein>
<proteinExistence type="predicted"/>